<organism evidence="6 7">
    <name type="scientific">Acacia crassicarpa</name>
    <name type="common">northern wattle</name>
    <dbReference type="NCBI Taxonomy" id="499986"/>
    <lineage>
        <taxon>Eukaryota</taxon>
        <taxon>Viridiplantae</taxon>
        <taxon>Streptophyta</taxon>
        <taxon>Embryophyta</taxon>
        <taxon>Tracheophyta</taxon>
        <taxon>Spermatophyta</taxon>
        <taxon>Magnoliopsida</taxon>
        <taxon>eudicotyledons</taxon>
        <taxon>Gunneridae</taxon>
        <taxon>Pentapetalae</taxon>
        <taxon>rosids</taxon>
        <taxon>fabids</taxon>
        <taxon>Fabales</taxon>
        <taxon>Fabaceae</taxon>
        <taxon>Caesalpinioideae</taxon>
        <taxon>mimosoid clade</taxon>
        <taxon>Acacieae</taxon>
        <taxon>Acacia</taxon>
    </lineage>
</organism>
<dbReference type="InterPro" id="IPR052059">
    <property type="entry name" value="CR_Ser/Thr_kinase"/>
</dbReference>
<keyword evidence="3" id="KW-0418">Kinase</keyword>
<dbReference type="PROSITE" id="PS50011">
    <property type="entry name" value="PROTEIN_KINASE_DOM"/>
    <property type="match status" value="1"/>
</dbReference>
<feature type="domain" description="Protein kinase" evidence="5">
    <location>
        <begin position="97"/>
        <end position="173"/>
    </location>
</feature>
<name>A0AAE1INI4_9FABA</name>
<reference evidence="6" key="1">
    <citation type="submission" date="2023-10" db="EMBL/GenBank/DDBJ databases">
        <title>Chromosome-level genome of the transformable northern wattle, Acacia crassicarpa.</title>
        <authorList>
            <person name="Massaro I."/>
            <person name="Sinha N.R."/>
            <person name="Poethig S."/>
            <person name="Leichty A.R."/>
        </authorList>
    </citation>
    <scope>NUCLEOTIDE SEQUENCE</scope>
    <source>
        <strain evidence="6">Acra3RX</strain>
        <tissue evidence="6">Leaf</tissue>
    </source>
</reference>
<evidence type="ECO:0000313" key="6">
    <source>
        <dbReference type="EMBL" id="KAK4253501.1"/>
    </source>
</evidence>
<comment type="caution">
    <text evidence="6">The sequence shown here is derived from an EMBL/GenBank/DDBJ whole genome shotgun (WGS) entry which is preliminary data.</text>
</comment>
<keyword evidence="4" id="KW-0067">ATP-binding</keyword>
<keyword evidence="2" id="KW-0547">Nucleotide-binding</keyword>
<gene>
    <name evidence="6" type="ORF">QN277_010165</name>
</gene>
<dbReference type="InterPro" id="IPR000719">
    <property type="entry name" value="Prot_kinase_dom"/>
</dbReference>
<evidence type="ECO:0000256" key="1">
    <source>
        <dbReference type="ARBA" id="ARBA00022679"/>
    </source>
</evidence>
<evidence type="ECO:0000256" key="2">
    <source>
        <dbReference type="ARBA" id="ARBA00022741"/>
    </source>
</evidence>
<sequence length="173" mass="18852">MSRVVAMLSGDMEVSTVTSRPGYLTDWKFDDKYTFMTSLATKGSDMTQYNSSATASQSPVDASEAILPHIVGEELLGIDPTTYIFSYFGLKNATGDFIPDNKLGEGGFRPVYKGTLSDGRVVAVKQLSVESHQGKSQFIIEIATISAAQHRNLVKLYGCCLEGEIKDFLSMSI</sequence>
<dbReference type="SUPFAM" id="SSF56112">
    <property type="entry name" value="Protein kinase-like (PK-like)"/>
    <property type="match status" value="1"/>
</dbReference>
<dbReference type="FunFam" id="3.30.200.20:FF:000162">
    <property type="entry name" value="Adenine nucleotide alpha hydrolase-like domain kinase"/>
    <property type="match status" value="1"/>
</dbReference>
<dbReference type="Proteomes" id="UP001293593">
    <property type="component" value="Unassembled WGS sequence"/>
</dbReference>
<dbReference type="GO" id="GO:0004672">
    <property type="term" value="F:protein kinase activity"/>
    <property type="evidence" value="ECO:0007669"/>
    <property type="project" value="InterPro"/>
</dbReference>
<dbReference type="Gene3D" id="3.30.200.20">
    <property type="entry name" value="Phosphorylase Kinase, domain 1"/>
    <property type="match status" value="1"/>
</dbReference>
<accession>A0AAE1INI4</accession>
<dbReference type="PANTHER" id="PTHR47973">
    <property type="entry name" value="CYSTEINE-RICH RECEPTOR-LIKE PROTEIN KINASE 3"/>
    <property type="match status" value="1"/>
</dbReference>
<proteinExistence type="predicted"/>
<dbReference type="InterPro" id="IPR001245">
    <property type="entry name" value="Ser-Thr/Tyr_kinase_cat_dom"/>
</dbReference>
<dbReference type="InterPro" id="IPR011009">
    <property type="entry name" value="Kinase-like_dom_sf"/>
</dbReference>
<dbReference type="EMBL" id="JAWXYG010000015">
    <property type="protein sequence ID" value="KAK4253501.1"/>
    <property type="molecule type" value="Genomic_DNA"/>
</dbReference>
<dbReference type="Pfam" id="PF07714">
    <property type="entry name" value="PK_Tyr_Ser-Thr"/>
    <property type="match status" value="1"/>
</dbReference>
<evidence type="ECO:0000256" key="4">
    <source>
        <dbReference type="ARBA" id="ARBA00022840"/>
    </source>
</evidence>
<keyword evidence="1" id="KW-0808">Transferase</keyword>
<dbReference type="AlphaFoldDB" id="A0AAE1INI4"/>
<protein>
    <recommendedName>
        <fullName evidence="5">Protein kinase domain-containing protein</fullName>
    </recommendedName>
</protein>
<dbReference type="GO" id="GO:0005524">
    <property type="term" value="F:ATP binding"/>
    <property type="evidence" value="ECO:0007669"/>
    <property type="project" value="UniProtKB-KW"/>
</dbReference>
<evidence type="ECO:0000313" key="7">
    <source>
        <dbReference type="Proteomes" id="UP001293593"/>
    </source>
</evidence>
<keyword evidence="7" id="KW-1185">Reference proteome</keyword>
<evidence type="ECO:0000259" key="5">
    <source>
        <dbReference type="PROSITE" id="PS50011"/>
    </source>
</evidence>
<evidence type="ECO:0000256" key="3">
    <source>
        <dbReference type="ARBA" id="ARBA00022777"/>
    </source>
</evidence>